<evidence type="ECO:0000313" key="2">
    <source>
        <dbReference type="EMBL" id="MPC72558.1"/>
    </source>
</evidence>
<proteinExistence type="predicted"/>
<protein>
    <submittedName>
        <fullName evidence="2">Uncharacterized protein</fullName>
    </submittedName>
</protein>
<keyword evidence="3" id="KW-1185">Reference proteome</keyword>
<evidence type="ECO:0000256" key="1">
    <source>
        <dbReference type="SAM" id="MobiDB-lite"/>
    </source>
</evidence>
<dbReference type="Proteomes" id="UP000324222">
    <property type="component" value="Unassembled WGS sequence"/>
</dbReference>
<sequence length="73" mass="8292">MNQHAEHKSKSKQTGQHDERHLGSVAVVCHLRIVVIDGVEGALILQTEHEDDSINPSRELRGQEPVREMRLDM</sequence>
<comment type="caution">
    <text evidence="2">The sequence shown here is derived from an EMBL/GenBank/DDBJ whole genome shotgun (WGS) entry which is preliminary data.</text>
</comment>
<evidence type="ECO:0000313" key="3">
    <source>
        <dbReference type="Proteomes" id="UP000324222"/>
    </source>
</evidence>
<feature type="compositionally biased region" description="Basic and acidic residues" evidence="1">
    <location>
        <begin position="58"/>
        <end position="73"/>
    </location>
</feature>
<accession>A0A5B7HV15</accession>
<feature type="region of interest" description="Disordered" evidence="1">
    <location>
        <begin position="1"/>
        <end position="20"/>
    </location>
</feature>
<reference evidence="2 3" key="1">
    <citation type="submission" date="2019-05" db="EMBL/GenBank/DDBJ databases">
        <title>Another draft genome of Portunus trituberculatus and its Hox gene families provides insights of decapod evolution.</title>
        <authorList>
            <person name="Jeong J.-H."/>
            <person name="Song I."/>
            <person name="Kim S."/>
            <person name="Choi T."/>
            <person name="Kim D."/>
            <person name="Ryu S."/>
            <person name="Kim W."/>
        </authorList>
    </citation>
    <scope>NUCLEOTIDE SEQUENCE [LARGE SCALE GENOMIC DNA]</scope>
    <source>
        <tissue evidence="2">Muscle</tissue>
    </source>
</reference>
<organism evidence="2 3">
    <name type="scientific">Portunus trituberculatus</name>
    <name type="common">Swimming crab</name>
    <name type="synonym">Neptunus trituberculatus</name>
    <dbReference type="NCBI Taxonomy" id="210409"/>
    <lineage>
        <taxon>Eukaryota</taxon>
        <taxon>Metazoa</taxon>
        <taxon>Ecdysozoa</taxon>
        <taxon>Arthropoda</taxon>
        <taxon>Crustacea</taxon>
        <taxon>Multicrustacea</taxon>
        <taxon>Malacostraca</taxon>
        <taxon>Eumalacostraca</taxon>
        <taxon>Eucarida</taxon>
        <taxon>Decapoda</taxon>
        <taxon>Pleocyemata</taxon>
        <taxon>Brachyura</taxon>
        <taxon>Eubrachyura</taxon>
        <taxon>Portunoidea</taxon>
        <taxon>Portunidae</taxon>
        <taxon>Portuninae</taxon>
        <taxon>Portunus</taxon>
    </lineage>
</organism>
<dbReference type="EMBL" id="VSRR010034947">
    <property type="protein sequence ID" value="MPC72558.1"/>
    <property type="molecule type" value="Genomic_DNA"/>
</dbReference>
<dbReference type="AlphaFoldDB" id="A0A5B7HV15"/>
<gene>
    <name evidence="2" type="ORF">E2C01_066869</name>
</gene>
<feature type="region of interest" description="Disordered" evidence="1">
    <location>
        <begin position="50"/>
        <end position="73"/>
    </location>
</feature>
<name>A0A5B7HV15_PORTR</name>